<name>A0A0C9SAG1_9CONI</name>
<keyword evidence="2" id="KW-0678">Repressor</keyword>
<keyword evidence="5" id="KW-0804">Transcription</keyword>
<feature type="compositionally biased region" description="Acidic residues" evidence="8">
    <location>
        <begin position="1094"/>
        <end position="1103"/>
    </location>
</feature>
<keyword evidence="3" id="KW-0677">Repeat</keyword>
<dbReference type="GO" id="GO:0003714">
    <property type="term" value="F:transcription corepressor activity"/>
    <property type="evidence" value="ECO:0007669"/>
    <property type="project" value="InterPro"/>
</dbReference>
<protein>
    <submittedName>
        <fullName evidence="10">TSA: Wollemia nobilis Ref_Wollemi_Transcript_3669_5127 transcribed RNA sequence</fullName>
    </submittedName>
</protein>
<dbReference type="Gene3D" id="1.20.1160.11">
    <property type="entry name" value="Paired amphipathic helix"/>
    <property type="match status" value="3"/>
</dbReference>
<feature type="domain" description="Histone deacetylase interacting" evidence="9">
    <location>
        <begin position="522"/>
        <end position="622"/>
    </location>
</feature>
<feature type="region of interest" description="Disordered" evidence="8">
    <location>
        <begin position="943"/>
        <end position="997"/>
    </location>
</feature>
<evidence type="ECO:0000256" key="7">
    <source>
        <dbReference type="PROSITE-ProRule" id="PRU00810"/>
    </source>
</evidence>
<dbReference type="GO" id="GO:0000785">
    <property type="term" value="C:chromatin"/>
    <property type="evidence" value="ECO:0007669"/>
    <property type="project" value="TreeGrafter"/>
</dbReference>
<dbReference type="SUPFAM" id="SSF47762">
    <property type="entry name" value="PAH2 domain"/>
    <property type="match status" value="3"/>
</dbReference>
<keyword evidence="6 7" id="KW-0539">Nucleus</keyword>
<dbReference type="InterPro" id="IPR039774">
    <property type="entry name" value="Sin3-like"/>
</dbReference>
<feature type="region of interest" description="Disordered" evidence="8">
    <location>
        <begin position="1012"/>
        <end position="1157"/>
    </location>
</feature>
<dbReference type="InterPro" id="IPR036600">
    <property type="entry name" value="PAH_sf"/>
</dbReference>
<feature type="compositionally biased region" description="Basic and acidic residues" evidence="8">
    <location>
        <begin position="227"/>
        <end position="236"/>
    </location>
</feature>
<dbReference type="Pfam" id="PF08295">
    <property type="entry name" value="Sin3_corepress"/>
    <property type="match status" value="1"/>
</dbReference>
<feature type="compositionally biased region" description="Basic and acidic residues" evidence="8">
    <location>
        <begin position="452"/>
        <end position="487"/>
    </location>
</feature>
<dbReference type="PANTHER" id="PTHR12346">
    <property type="entry name" value="SIN3B-RELATED"/>
    <property type="match status" value="1"/>
</dbReference>
<evidence type="ECO:0000256" key="6">
    <source>
        <dbReference type="ARBA" id="ARBA00023242"/>
    </source>
</evidence>
<dbReference type="InterPro" id="IPR031693">
    <property type="entry name" value="Sin3_C"/>
</dbReference>
<evidence type="ECO:0000256" key="3">
    <source>
        <dbReference type="ARBA" id="ARBA00022737"/>
    </source>
</evidence>
<feature type="region of interest" description="Disordered" evidence="8">
    <location>
        <begin position="452"/>
        <end position="502"/>
    </location>
</feature>
<evidence type="ECO:0000256" key="5">
    <source>
        <dbReference type="ARBA" id="ARBA00023163"/>
    </source>
</evidence>
<proteinExistence type="predicted"/>
<evidence type="ECO:0000259" key="9">
    <source>
        <dbReference type="SMART" id="SM00761"/>
    </source>
</evidence>
<dbReference type="GO" id="GO:0000118">
    <property type="term" value="C:histone deacetylase complex"/>
    <property type="evidence" value="ECO:0007669"/>
    <property type="project" value="TreeGrafter"/>
</dbReference>
<evidence type="ECO:0000256" key="1">
    <source>
        <dbReference type="ARBA" id="ARBA00004123"/>
    </source>
</evidence>
<sequence length="1473" mass="168006">MKRGREESYMGPQVKRPATSRGESSGPPQALGGTQKLTTDDALAYLKAVKDMFKDKKEKYDEFLEVMKDFKAQRIDTAGVIARVKELFKGHRKLILGFNTFLPKGYEITLPPEDEPPPKKQPVEFDQAINYVNKIKTRFQYDELVYKQFLEILNMYRKGNKSISEVYEEVATLFKDHQDLLQEFTYFLPDSSGTVHMSHAPTSGRAPTFSASRRDDRNPSLILPRHSHGEKMREKTLTSQITSIDRDRSVERPSDHDGEKPSIKIEKEHRKRVEKEKERKDDRERKDRDRDEKESEQDRDRDRDLDPMQRLPHKRKSAKLADELIRKQTQGGEGGEAFVGQSMPTSSFEDKNVLKNVYYKELSFCEKVKRRLHNNDTYQEFLKCLHIFSKEIINRTELQSLVADILGKYPDLMDGFNEFLSHSEKHIDGFLAGVLNNKKPYWGEGSLQKPVKMEKDRECDREREKEEHEKDQDRERDREKERERPDKSTNYAAKDSSSHKVSLLSNKEKYMNKPISELDLSNCDRCTPSYRLLPKNYPKPAASHRTDLAASVLNDIWVSVTSGSEDYSFKHMRKNQYEESLFRCEDDRFELDMLLESTDVTTKRVEEMMEKINNGAAKQDGQIRIEDYLTALNLRCIERIYGDHGLDVIDLLRKNAAVALPVILIRLKQKQEEWSRCRLDMNKVWAEVYSKNYHKSLDHRSFYFKQQDKKSLSTKALLTEIKEINEKKRREDDVLLAIAAGNRRPIIPNLQFEYPDPDIHEDLYKIIKYSCDEVCANMDQLDKVMRIWTTFLEPMLGVPPRPHGAEDTEEAVKVKTSIAKGSMASIGESDGSAVAEIVNTNGKQQAPGAKSEENIMIETTVCGRARIANGECLVNGTVHETEQNGRKGEGLVSSLHHGKLQATTSTADDMPGTDGHIEKIDDPNSIHASVTESISGRLGLDHASGNGPVPSRSGHMVGESGLEPALKDRGGPLVEETERRTSSSRVESRAMDSKPDSLILRYREGVVHSSLKVEREEGELSPTPETEDRLYAGTGNVVSGTDTVPKGEENAANRQYRNRRNEDEEVECGAETGGEHDADADDEGEESAQRSTEDSENASEAGEDVSGSESGEGDECSHEDHEEEEEEEDEEREENDGKAESEGEAEVTADAHDVEGEGTSMALSDRSLLTAKPLAKHVPSSLNNRTQKDSKIFYGNDSFYVLFRLHQTLYERILSAKKNSLSAERKWKSVKDTNPPDLYDKFMNTLYSLLDGSADNAKFEDDCRAIIGTQSYVLFTLDKLIFKIVKQLQAIASDEMENKLLQLYMYEGSRAPERFIDLVNHANARIYLHDENIYRFECTSNPTRLSIQLMERGPEKLEVGAVAMEPSFVNYLNNEFLAVSDTKETHHVFLARNKRKYACDDEYASTCMAMKGVRVVNGLEYKITCNTSKVSYVLDTEDFLFRTHRKKRKIVAESNCGYSDKRTGRFRRWVENS</sequence>
<dbReference type="PROSITE" id="PS51477">
    <property type="entry name" value="PAH"/>
    <property type="match status" value="3"/>
</dbReference>
<dbReference type="Pfam" id="PF02671">
    <property type="entry name" value="PAH"/>
    <property type="match status" value="3"/>
</dbReference>
<evidence type="ECO:0000256" key="8">
    <source>
        <dbReference type="SAM" id="MobiDB-lite"/>
    </source>
</evidence>
<dbReference type="EMBL" id="GCHU01003640">
    <property type="protein sequence ID" value="JAG89153.1"/>
    <property type="molecule type" value="Transcribed_RNA"/>
</dbReference>
<organism evidence="10">
    <name type="scientific">Wollemia nobilis</name>
    <dbReference type="NCBI Taxonomy" id="56998"/>
    <lineage>
        <taxon>Eukaryota</taxon>
        <taxon>Viridiplantae</taxon>
        <taxon>Streptophyta</taxon>
        <taxon>Embryophyta</taxon>
        <taxon>Tracheophyta</taxon>
        <taxon>Spermatophyta</taxon>
        <taxon>Pinopsida</taxon>
        <taxon>Pinidae</taxon>
        <taxon>Conifers II</taxon>
        <taxon>Araucariales</taxon>
        <taxon>Araucariaceae</taxon>
        <taxon>Wollemia</taxon>
    </lineage>
</organism>
<comment type="subcellular location">
    <subcellularLocation>
        <location evidence="1 7">Nucleus</location>
    </subcellularLocation>
</comment>
<feature type="compositionally biased region" description="Basic and acidic residues" evidence="8">
    <location>
        <begin position="244"/>
        <end position="307"/>
    </location>
</feature>
<evidence type="ECO:0000256" key="2">
    <source>
        <dbReference type="ARBA" id="ARBA00022491"/>
    </source>
</evidence>
<reference evidence="10" key="1">
    <citation type="submission" date="2015-02" db="EMBL/GenBank/DDBJ databases">
        <title>A transcriptome of Wollemia nobilis - a relic of Gondwana.</title>
        <authorList>
            <person name="Chia J.Y."/>
            <person name="Leong Y.S."/>
            <person name="Abdul Karim S."/>
            <person name="Wan Azmi N."/>
            <person name="Hercus R."/>
            <person name="Croft L."/>
        </authorList>
    </citation>
    <scope>NUCLEOTIDE SEQUENCE</scope>
    <source>
        <strain evidence="10">MaeBrown</strain>
        <tissue evidence="10">Leaf</tissue>
    </source>
</reference>
<dbReference type="InterPro" id="IPR003822">
    <property type="entry name" value="PAH"/>
</dbReference>
<dbReference type="Pfam" id="PF16879">
    <property type="entry name" value="Sin3a_C"/>
    <property type="match status" value="1"/>
</dbReference>
<dbReference type="InterPro" id="IPR013194">
    <property type="entry name" value="HDAC_interact_dom"/>
</dbReference>
<dbReference type="GO" id="GO:0000122">
    <property type="term" value="P:negative regulation of transcription by RNA polymerase II"/>
    <property type="evidence" value="ECO:0007669"/>
    <property type="project" value="TreeGrafter"/>
</dbReference>
<keyword evidence="4" id="KW-0805">Transcription regulation</keyword>
<accession>A0A0C9SAG1</accession>
<dbReference type="FunFam" id="1.20.1160.11:FF:000003">
    <property type="entry name" value="Paired amphipathic helix SIN3-like protein"/>
    <property type="match status" value="1"/>
</dbReference>
<feature type="region of interest" description="Disordered" evidence="8">
    <location>
        <begin position="1"/>
        <end position="36"/>
    </location>
</feature>
<feature type="region of interest" description="Disordered" evidence="8">
    <location>
        <begin position="197"/>
        <end position="320"/>
    </location>
</feature>
<feature type="compositionally biased region" description="Acidic residues" evidence="8">
    <location>
        <begin position="1121"/>
        <end position="1134"/>
    </location>
</feature>
<dbReference type="PANTHER" id="PTHR12346:SF0">
    <property type="entry name" value="SIN3A, ISOFORM G"/>
    <property type="match status" value="1"/>
</dbReference>
<dbReference type="FunFam" id="1.20.1160.11:FF:000001">
    <property type="entry name" value="Paired amphipathic helix protein Sin3"/>
    <property type="match status" value="1"/>
</dbReference>
<evidence type="ECO:0000256" key="4">
    <source>
        <dbReference type="ARBA" id="ARBA00023015"/>
    </source>
</evidence>
<evidence type="ECO:0000313" key="10">
    <source>
        <dbReference type="EMBL" id="JAG89153.1"/>
    </source>
</evidence>
<dbReference type="SMART" id="SM00761">
    <property type="entry name" value="HDAC_interact"/>
    <property type="match status" value="1"/>
</dbReference>
<dbReference type="FunFam" id="1.20.1160.11:FF:000002">
    <property type="entry name" value="Paired amphipathic helix protein SIN3"/>
    <property type="match status" value="1"/>
</dbReference>
<feature type="compositionally biased region" description="Basic and acidic residues" evidence="8">
    <location>
        <begin position="965"/>
        <end position="997"/>
    </location>
</feature>